<dbReference type="Pfam" id="PF07862">
    <property type="entry name" value="Nif11"/>
    <property type="match status" value="1"/>
</dbReference>
<evidence type="ECO:0000259" key="1">
    <source>
        <dbReference type="Pfam" id="PF07862"/>
    </source>
</evidence>
<dbReference type="InterPro" id="IPR022516">
    <property type="entry name" value="CHP03798_Ocin"/>
</dbReference>
<evidence type="ECO:0000313" key="2">
    <source>
        <dbReference type="EMBL" id="AVH79483.1"/>
    </source>
</evidence>
<accession>A0A2P0ZG99</accession>
<reference evidence="2" key="1">
    <citation type="journal article" date="2018" name="Science">
        <title>Natural noncanonical protein splicing yields products with diverse ?-amino acid residues.</title>
        <authorList>
            <person name="Morinaka B.I."/>
            <person name="Lakis E."/>
            <person name="Verest M."/>
            <person name="Helf M.J."/>
            <person name="Scalvenzi T."/>
            <person name="Vagstad A.L."/>
            <person name="Sims J."/>
            <person name="Sunagawa S."/>
            <person name="Gugger M."/>
            <person name="Piel J."/>
        </authorList>
    </citation>
    <scope>NUCLEOTIDE SEQUENCE</scope>
    <source>
        <strain evidence="2">PCC 7415</strain>
    </source>
</reference>
<dbReference type="AlphaFoldDB" id="A0A2P0ZG99"/>
<dbReference type="NCBIfam" id="TIGR03798">
    <property type="entry name" value="leader_Nif11"/>
    <property type="match status" value="1"/>
</dbReference>
<organism evidence="2">
    <name type="scientific">[Tolypothrix] sp. PCC 7415</name>
    <dbReference type="NCBI Taxonomy" id="373957"/>
    <lineage>
        <taxon>Bacteria</taxon>
        <taxon>Bacillati</taxon>
        <taxon>Cyanobacteriota</taxon>
        <taxon>Cyanophyceae</taxon>
        <taxon>Nostocales</taxon>
        <taxon>Fortieaceae</taxon>
        <taxon>Roholtiella</taxon>
    </lineage>
</organism>
<proteinExistence type="predicted"/>
<dbReference type="EMBL" id="MG373767">
    <property type="protein sequence ID" value="AVH79483.1"/>
    <property type="molecule type" value="Genomic_DNA"/>
</dbReference>
<feature type="domain" description="Nif11" evidence="1">
    <location>
        <begin position="7"/>
        <end position="50"/>
    </location>
</feature>
<dbReference type="InterPro" id="IPR012903">
    <property type="entry name" value="Nif11"/>
</dbReference>
<protein>
    <submittedName>
        <fullName evidence="2">Nif11-type</fullName>
    </submittedName>
</protein>
<sequence>MSLEILEKVKEFLIKLVKNEDFRTRLMSDKISEVRKVIQDSGYSFSKEEFETATIQILELKELGEFHELTEEELLGAVGGWMRRFPKEPIFQPMYGVIIEPPDDYYPQPEPIPEPQPMYGIVIEPIDVQPLYGVVIEPELY</sequence>
<name>A0A2P0ZG99_9CYAN</name>